<evidence type="ECO:0000313" key="3">
    <source>
        <dbReference type="Proteomes" id="UP000288805"/>
    </source>
</evidence>
<dbReference type="InterPro" id="IPR013103">
    <property type="entry name" value="RVT_2"/>
</dbReference>
<accession>A0A438CXH2</accession>
<dbReference type="InterPro" id="IPR043502">
    <property type="entry name" value="DNA/RNA_pol_sf"/>
</dbReference>
<dbReference type="SUPFAM" id="SSF51735">
    <property type="entry name" value="NAD(P)-binding Rossmann-fold domains"/>
    <property type="match status" value="1"/>
</dbReference>
<evidence type="ECO:0000313" key="2">
    <source>
        <dbReference type="EMBL" id="RVW27900.1"/>
    </source>
</evidence>
<dbReference type="CDD" id="cd09272">
    <property type="entry name" value="RNase_HI_RT_Ty1"/>
    <property type="match status" value="1"/>
</dbReference>
<reference evidence="2 3" key="1">
    <citation type="journal article" date="2018" name="PLoS Genet.">
        <title>Population sequencing reveals clonal diversity and ancestral inbreeding in the grapevine cultivar Chardonnay.</title>
        <authorList>
            <person name="Roach M.J."/>
            <person name="Johnson D.L."/>
            <person name="Bohlmann J."/>
            <person name="van Vuuren H.J."/>
            <person name="Jones S.J."/>
            <person name="Pretorius I.S."/>
            <person name="Schmidt S.A."/>
            <person name="Borneman A.R."/>
        </authorList>
    </citation>
    <scope>NUCLEOTIDE SEQUENCE [LARGE SCALE GENOMIC DNA]</scope>
    <source>
        <strain evidence="3">cv. Chardonnay</strain>
        <tissue evidence="2">Leaf</tissue>
    </source>
</reference>
<dbReference type="InterPro" id="IPR036291">
    <property type="entry name" value="NAD(P)-bd_dom_sf"/>
</dbReference>
<dbReference type="EMBL" id="QGNW01001932">
    <property type="protein sequence ID" value="RVW27900.1"/>
    <property type="molecule type" value="Genomic_DNA"/>
</dbReference>
<dbReference type="PANTHER" id="PTHR11439">
    <property type="entry name" value="GAG-POL-RELATED RETROTRANSPOSON"/>
    <property type="match status" value="1"/>
</dbReference>
<organism evidence="2 3">
    <name type="scientific">Vitis vinifera</name>
    <name type="common">Grape</name>
    <dbReference type="NCBI Taxonomy" id="29760"/>
    <lineage>
        <taxon>Eukaryota</taxon>
        <taxon>Viridiplantae</taxon>
        <taxon>Streptophyta</taxon>
        <taxon>Embryophyta</taxon>
        <taxon>Tracheophyta</taxon>
        <taxon>Spermatophyta</taxon>
        <taxon>Magnoliopsida</taxon>
        <taxon>eudicotyledons</taxon>
        <taxon>Gunneridae</taxon>
        <taxon>Pentapetalae</taxon>
        <taxon>rosids</taxon>
        <taxon>Vitales</taxon>
        <taxon>Vitaceae</taxon>
        <taxon>Viteae</taxon>
        <taxon>Vitis</taxon>
    </lineage>
</organism>
<gene>
    <name evidence="2" type="primary">RE1_38</name>
    <name evidence="2" type="ORF">CK203_084933</name>
</gene>
<proteinExistence type="predicted"/>
<dbReference type="SUPFAM" id="SSF56672">
    <property type="entry name" value="DNA/RNA polymerases"/>
    <property type="match status" value="1"/>
</dbReference>
<dbReference type="Gene3D" id="3.40.50.720">
    <property type="entry name" value="NAD(P)-binding Rossmann-like Domain"/>
    <property type="match status" value="1"/>
</dbReference>
<sequence length="390" mass="43726">MKLPSGMTNSSPHDVCKLKRSLNGLKQAPRAWFEKFRSTILSFSFTQSQYDSSLFFHMSASGIVLLLVYVDDIIITGSDCGLITKLQRLLHATFHMKDLVQLTYFLRLEDTSSVDTPMEVNVKYKKDEGDLLDDPTLYRRLVGSLIYLTTTRLDISYVVHQVSQFMSSPRHLHLVAVRRIIRYLRGSPTRGLFFPTDFSLQLVAYSDVDWAGYPDTHRSTTGEYHVMSTACSEIVWLRGLLEELGFPHTTCAPLHADNTSAIQIATNPVFHECTKHIDVDCHSIRDTLESRVISLSHISSDLQVADVLGFLSVLTANSWSTYPSAYTASKAALGNFYINCVSPDYVKTDMNYNAGLLTVEEGAESTVRLAMLPDGGPSGQFFLEKEVSEY</sequence>
<comment type="caution">
    <text evidence="2">The sequence shown here is derived from an EMBL/GenBank/DDBJ whole genome shotgun (WGS) entry which is preliminary data.</text>
</comment>
<dbReference type="Pfam" id="PF07727">
    <property type="entry name" value="RVT_2"/>
    <property type="match status" value="1"/>
</dbReference>
<feature type="domain" description="Reverse transcriptase Ty1/copia-type" evidence="1">
    <location>
        <begin position="1"/>
        <end position="109"/>
    </location>
</feature>
<name>A0A438CXH2_VITVI</name>
<protein>
    <submittedName>
        <fullName evidence="2">Retrovirus-related Pol polyprotein from transposon RE1</fullName>
    </submittedName>
</protein>
<dbReference type="Proteomes" id="UP000288805">
    <property type="component" value="Unassembled WGS sequence"/>
</dbReference>
<evidence type="ECO:0000259" key="1">
    <source>
        <dbReference type="Pfam" id="PF07727"/>
    </source>
</evidence>
<dbReference type="AlphaFoldDB" id="A0A438CXH2"/>
<dbReference type="PANTHER" id="PTHR11439:SF497">
    <property type="entry name" value="CYSTEINE-RICH RLK (RECEPTOR-LIKE PROTEIN KINASE) 8"/>
    <property type="match status" value="1"/>
</dbReference>